<dbReference type="RefSeq" id="WP_229343557.1">
    <property type="nucleotide sequence ID" value="NZ_JAJFAT010000002.1"/>
</dbReference>
<dbReference type="InterPro" id="IPR052200">
    <property type="entry name" value="Protoporphyrinogen_IX_DH"/>
</dbReference>
<organism evidence="2 3">
    <name type="scientific">Halanaerobium polyolivorans</name>
    <dbReference type="NCBI Taxonomy" id="2886943"/>
    <lineage>
        <taxon>Bacteria</taxon>
        <taxon>Bacillati</taxon>
        <taxon>Bacillota</taxon>
        <taxon>Clostridia</taxon>
        <taxon>Halanaerobiales</taxon>
        <taxon>Halanaerobiaceae</taxon>
        <taxon>Halanaerobium</taxon>
    </lineage>
</organism>
<protein>
    <submittedName>
        <fullName evidence="2">Flavodoxin domain-containing protein</fullName>
    </submittedName>
</protein>
<dbReference type="GO" id="GO:0006783">
    <property type="term" value="P:heme biosynthetic process"/>
    <property type="evidence" value="ECO:0007669"/>
    <property type="project" value="TreeGrafter"/>
</dbReference>
<dbReference type="PANTHER" id="PTHR38030:SF2">
    <property type="entry name" value="PROTOPORPHYRINOGEN IX DEHYDROGENASE [QUINONE]"/>
    <property type="match status" value="1"/>
</dbReference>
<dbReference type="GO" id="GO:0070819">
    <property type="term" value="F:menaquinone-dependent protoporphyrinogen oxidase activity"/>
    <property type="evidence" value="ECO:0007669"/>
    <property type="project" value="TreeGrafter"/>
</dbReference>
<feature type="domain" description="Flavodoxin-like" evidence="1">
    <location>
        <begin position="3"/>
        <end position="138"/>
    </location>
</feature>
<sequence length="175" mass="19915">MKTAVIYWSKTGFVKKYADWIAEELSADLILGKKAKLENLNEYDALILGGSLYAVGITGLDFIKKVIANLNNKKIAVFATGASSAREDIIAEVKNNNFSEAEQEYFEFFYLRGGFDFNKLSLKDKILMLMMKWKLKRKAVSELDEEEKGLLDAFETPVDFTDKNNIEDLIAYIKN</sequence>
<evidence type="ECO:0000313" key="2">
    <source>
        <dbReference type="EMBL" id="MCC3144064.1"/>
    </source>
</evidence>
<dbReference type="PROSITE" id="PS50902">
    <property type="entry name" value="FLAVODOXIN_LIKE"/>
    <property type="match status" value="1"/>
</dbReference>
<evidence type="ECO:0000259" key="1">
    <source>
        <dbReference type="PROSITE" id="PS50902"/>
    </source>
</evidence>
<gene>
    <name evidence="2" type="ORF">LJ207_01875</name>
</gene>
<reference evidence="2 3" key="1">
    <citation type="submission" date="2021-10" db="EMBL/GenBank/DDBJ databases">
        <authorList>
            <person name="Grouzdev D.S."/>
            <person name="Pantiukh K.S."/>
            <person name="Krutkina M.S."/>
        </authorList>
    </citation>
    <scope>NUCLEOTIDE SEQUENCE [LARGE SCALE GENOMIC DNA]</scope>
    <source>
        <strain evidence="2 3">Z-7514</strain>
    </source>
</reference>
<dbReference type="AlphaFoldDB" id="A0AAW4WYE9"/>
<dbReference type="EMBL" id="JAJFAT010000002">
    <property type="protein sequence ID" value="MCC3144064.1"/>
    <property type="molecule type" value="Genomic_DNA"/>
</dbReference>
<name>A0AAW4WYE9_9FIRM</name>
<dbReference type="Proteomes" id="UP001199296">
    <property type="component" value="Unassembled WGS sequence"/>
</dbReference>
<proteinExistence type="predicted"/>
<dbReference type="GO" id="GO:0016651">
    <property type="term" value="F:oxidoreductase activity, acting on NAD(P)H"/>
    <property type="evidence" value="ECO:0007669"/>
    <property type="project" value="UniProtKB-ARBA"/>
</dbReference>
<dbReference type="InterPro" id="IPR026816">
    <property type="entry name" value="Flavodoxin_dom"/>
</dbReference>
<dbReference type="InterPro" id="IPR008254">
    <property type="entry name" value="Flavodoxin/NO_synth"/>
</dbReference>
<dbReference type="Pfam" id="PF12724">
    <property type="entry name" value="Flavodoxin_5"/>
    <property type="match status" value="1"/>
</dbReference>
<dbReference type="SUPFAM" id="SSF52218">
    <property type="entry name" value="Flavoproteins"/>
    <property type="match status" value="1"/>
</dbReference>
<comment type="caution">
    <text evidence="2">The sequence shown here is derived from an EMBL/GenBank/DDBJ whole genome shotgun (WGS) entry which is preliminary data.</text>
</comment>
<dbReference type="PANTHER" id="PTHR38030">
    <property type="entry name" value="PROTOPORPHYRINOGEN IX DEHYDROGENASE [MENAQUINONE]"/>
    <property type="match status" value="1"/>
</dbReference>
<dbReference type="GO" id="GO:0010181">
    <property type="term" value="F:FMN binding"/>
    <property type="evidence" value="ECO:0007669"/>
    <property type="project" value="InterPro"/>
</dbReference>
<keyword evidence="3" id="KW-1185">Reference proteome</keyword>
<evidence type="ECO:0000313" key="3">
    <source>
        <dbReference type="Proteomes" id="UP001199296"/>
    </source>
</evidence>
<dbReference type="InterPro" id="IPR029039">
    <property type="entry name" value="Flavoprotein-like_sf"/>
</dbReference>
<accession>A0AAW4WYE9</accession>
<dbReference type="Gene3D" id="3.40.50.360">
    <property type="match status" value="1"/>
</dbReference>